<name>A0A1Q9F7D9_SYMMI</name>
<feature type="region of interest" description="Disordered" evidence="1">
    <location>
        <begin position="24"/>
        <end position="43"/>
    </location>
</feature>
<dbReference type="Gene3D" id="1.25.10.10">
    <property type="entry name" value="Leucine-rich Repeat Variant"/>
    <property type="match status" value="1"/>
</dbReference>
<comment type="caution">
    <text evidence="2">The sequence shown here is derived from an EMBL/GenBank/DDBJ whole genome shotgun (WGS) entry which is preliminary data.</text>
</comment>
<gene>
    <name evidence="2" type="ORF">AK812_SmicGene229</name>
</gene>
<dbReference type="AlphaFoldDB" id="A0A1Q9F7D9"/>
<evidence type="ECO:0000313" key="2">
    <source>
        <dbReference type="EMBL" id="OLQ15577.1"/>
    </source>
</evidence>
<dbReference type="Proteomes" id="UP000186817">
    <property type="component" value="Unassembled WGS sequence"/>
</dbReference>
<evidence type="ECO:0000256" key="1">
    <source>
        <dbReference type="SAM" id="MobiDB-lite"/>
    </source>
</evidence>
<sequence>MFFDNAGSWHLKLRKHLLHLMALPGPQPSEAGRGAREEPAAEAPEAPVLQELALLVSRLAAFAPPALPVSTAQLLLDPEEGYGRYGLLKARGLPDSALQFTDTTQRNAMLRLRGFRFLGELPSSEGTLGQVCQLLPAVKREEAEAIPSRQIGATGALQTVLRNAAACDGMLRPALLTSAMMSLRLGLGDAWSYVTGLFGVDFTRNLDDSKDANASVRTSAVQALAALAPHLPQETMVRCARSSDEGSEVVLLVLHLASDAAGDVAAAVAKLCSDTSDKAIADAMLPVGVDKLKTFACPREPETGVSYARVFESFDSAVHGTFAELLVEGVQRAPAKCQWNACRSAGQLLCCAAVASHQEILGFRFLDLRQHSGSGAWLQVSSAENLKVRIQATEDIELILSAACDAVDFVSQGGTAPGLPAAAEAATAAGAIASTQPTWNSYVRVNDIDSNKTKNHFLLVRGSSRWCNAAALLRRLRVPDWRKQRLGDTMAGLKSQNVFYPYALAVPTHMPEKASAASASDGNDFEATLAGQEALAALLAPAGREKGFAT</sequence>
<proteinExistence type="predicted"/>
<reference evidence="2 3" key="1">
    <citation type="submission" date="2016-02" db="EMBL/GenBank/DDBJ databases">
        <title>Genome analysis of coral dinoflagellate symbionts highlights evolutionary adaptations to a symbiotic lifestyle.</title>
        <authorList>
            <person name="Aranda M."/>
            <person name="Li Y."/>
            <person name="Liew Y.J."/>
            <person name="Baumgarten S."/>
            <person name="Simakov O."/>
            <person name="Wilson M."/>
            <person name="Piel J."/>
            <person name="Ashoor H."/>
            <person name="Bougouffa S."/>
            <person name="Bajic V.B."/>
            <person name="Ryu T."/>
            <person name="Ravasi T."/>
            <person name="Bayer T."/>
            <person name="Micklem G."/>
            <person name="Kim H."/>
            <person name="Bhak J."/>
            <person name="Lajeunesse T.C."/>
            <person name="Voolstra C.R."/>
        </authorList>
    </citation>
    <scope>NUCLEOTIDE SEQUENCE [LARGE SCALE GENOMIC DNA]</scope>
    <source>
        <strain evidence="2 3">CCMP2467</strain>
    </source>
</reference>
<keyword evidence="3" id="KW-1185">Reference proteome</keyword>
<dbReference type="InterPro" id="IPR011989">
    <property type="entry name" value="ARM-like"/>
</dbReference>
<dbReference type="EMBL" id="LSRX01000002">
    <property type="protein sequence ID" value="OLQ15577.1"/>
    <property type="molecule type" value="Genomic_DNA"/>
</dbReference>
<organism evidence="2 3">
    <name type="scientific">Symbiodinium microadriaticum</name>
    <name type="common">Dinoflagellate</name>
    <name type="synonym">Zooxanthella microadriatica</name>
    <dbReference type="NCBI Taxonomy" id="2951"/>
    <lineage>
        <taxon>Eukaryota</taxon>
        <taxon>Sar</taxon>
        <taxon>Alveolata</taxon>
        <taxon>Dinophyceae</taxon>
        <taxon>Suessiales</taxon>
        <taxon>Symbiodiniaceae</taxon>
        <taxon>Symbiodinium</taxon>
    </lineage>
</organism>
<evidence type="ECO:0000313" key="3">
    <source>
        <dbReference type="Proteomes" id="UP000186817"/>
    </source>
</evidence>
<protein>
    <submittedName>
        <fullName evidence="2">Uncharacterized protein</fullName>
    </submittedName>
</protein>
<dbReference type="OrthoDB" id="66533at2759"/>
<accession>A0A1Q9F7D9</accession>